<dbReference type="Pfam" id="PF03466">
    <property type="entry name" value="LysR_substrate"/>
    <property type="match status" value="1"/>
</dbReference>
<comment type="caution">
    <text evidence="6">The sequence shown here is derived from an EMBL/GenBank/DDBJ whole genome shotgun (WGS) entry which is preliminary data.</text>
</comment>
<dbReference type="Proteomes" id="UP000332515">
    <property type="component" value="Unassembled WGS sequence"/>
</dbReference>
<comment type="similarity">
    <text evidence="1">Belongs to the LysR transcriptional regulatory family.</text>
</comment>
<keyword evidence="3" id="KW-0238">DNA-binding</keyword>
<reference evidence="6 7" key="1">
    <citation type="submission" date="2019-09" db="EMBL/GenBank/DDBJ databases">
        <title>Segnochrobactrum spirostomi gen. nov., sp. nov., isolated from the ciliate Spirostomum cf. yagiui and description of a novel family, Segnochrobactraceae fam. nov. within the order Rhizobiales of the class Alphaproteobacteria.</title>
        <authorList>
            <person name="Akter S."/>
            <person name="Shazib S.U.A."/>
            <person name="Shin M.K."/>
        </authorList>
    </citation>
    <scope>NUCLEOTIDE SEQUENCE [LARGE SCALE GENOMIC DNA]</scope>
    <source>
        <strain evidence="6 7">Sp-1</strain>
    </source>
</reference>
<dbReference type="SUPFAM" id="SSF53850">
    <property type="entry name" value="Periplasmic binding protein-like II"/>
    <property type="match status" value="1"/>
</dbReference>
<evidence type="ECO:0000256" key="2">
    <source>
        <dbReference type="ARBA" id="ARBA00023015"/>
    </source>
</evidence>
<accession>A0A6A7Y749</accession>
<name>A0A6A7Y749_9HYPH</name>
<dbReference type="InterPro" id="IPR058163">
    <property type="entry name" value="LysR-type_TF_proteobact-type"/>
</dbReference>
<evidence type="ECO:0000259" key="5">
    <source>
        <dbReference type="PROSITE" id="PS50931"/>
    </source>
</evidence>
<dbReference type="SUPFAM" id="SSF46785">
    <property type="entry name" value="Winged helix' DNA-binding domain"/>
    <property type="match status" value="1"/>
</dbReference>
<sequence length="302" mass="32215">MSLKRALPPLTALIAFEAAARLSSFSRAAVELGVTQAAVSRQIKALEDDLGLPLFRRLHRRVELTEAGATLASRLARAFNDVAAAIADLRRSAGAELVVAATLAFSQFRLLPRLSAFRLAHPDLRLRLVAQDEPVDLARDGVDVTIRYGMGAWGDGEAHFLHDDRVVLVASPAFLARHGPVDTLEAVIAAPLIGYDVPDPTWMRWGDWLAACGRPGPAPVPALRCNHYTDAISAALAGEGITLGWRWLVDRSLALGTLVQVTTAQVVPDGGYYAVTPANRAPKSGALALARWLASEAPNAAS</sequence>
<dbReference type="InterPro" id="IPR036388">
    <property type="entry name" value="WH-like_DNA-bd_sf"/>
</dbReference>
<dbReference type="InterPro" id="IPR005119">
    <property type="entry name" value="LysR_subst-bd"/>
</dbReference>
<dbReference type="PANTHER" id="PTHR30537:SF5">
    <property type="entry name" value="HTH-TYPE TRANSCRIPTIONAL ACTIVATOR TTDR-RELATED"/>
    <property type="match status" value="1"/>
</dbReference>
<dbReference type="GO" id="GO:0003700">
    <property type="term" value="F:DNA-binding transcription factor activity"/>
    <property type="evidence" value="ECO:0007669"/>
    <property type="project" value="InterPro"/>
</dbReference>
<keyword evidence="2" id="KW-0805">Transcription regulation</keyword>
<feature type="domain" description="HTH lysR-type" evidence="5">
    <location>
        <begin position="8"/>
        <end position="65"/>
    </location>
</feature>
<dbReference type="FunFam" id="1.10.10.10:FF:000038">
    <property type="entry name" value="Glycine cleavage system transcriptional activator"/>
    <property type="match status" value="1"/>
</dbReference>
<evidence type="ECO:0000313" key="7">
    <source>
        <dbReference type="Proteomes" id="UP000332515"/>
    </source>
</evidence>
<gene>
    <name evidence="6" type="ORF">F0357_12040</name>
</gene>
<dbReference type="PANTHER" id="PTHR30537">
    <property type="entry name" value="HTH-TYPE TRANSCRIPTIONAL REGULATOR"/>
    <property type="match status" value="1"/>
</dbReference>
<dbReference type="EMBL" id="VWNA01000001">
    <property type="protein sequence ID" value="MQT13359.1"/>
    <property type="molecule type" value="Genomic_DNA"/>
</dbReference>
<dbReference type="Gene3D" id="1.10.10.10">
    <property type="entry name" value="Winged helix-like DNA-binding domain superfamily/Winged helix DNA-binding domain"/>
    <property type="match status" value="1"/>
</dbReference>
<keyword evidence="4" id="KW-0804">Transcription</keyword>
<evidence type="ECO:0000256" key="1">
    <source>
        <dbReference type="ARBA" id="ARBA00009437"/>
    </source>
</evidence>
<evidence type="ECO:0000256" key="4">
    <source>
        <dbReference type="ARBA" id="ARBA00023163"/>
    </source>
</evidence>
<keyword evidence="7" id="KW-1185">Reference proteome</keyword>
<protein>
    <submittedName>
        <fullName evidence="6">LysR family transcriptional regulator</fullName>
    </submittedName>
</protein>
<dbReference type="RefSeq" id="WP_153481743.1">
    <property type="nucleotide sequence ID" value="NZ_VWNA01000001.1"/>
</dbReference>
<dbReference type="AlphaFoldDB" id="A0A6A7Y749"/>
<dbReference type="GO" id="GO:0003677">
    <property type="term" value="F:DNA binding"/>
    <property type="evidence" value="ECO:0007669"/>
    <property type="project" value="UniProtKB-KW"/>
</dbReference>
<dbReference type="Gene3D" id="3.40.190.10">
    <property type="entry name" value="Periplasmic binding protein-like II"/>
    <property type="match status" value="2"/>
</dbReference>
<proteinExistence type="inferred from homology"/>
<dbReference type="PROSITE" id="PS50931">
    <property type="entry name" value="HTH_LYSR"/>
    <property type="match status" value="1"/>
</dbReference>
<dbReference type="InterPro" id="IPR000847">
    <property type="entry name" value="LysR_HTH_N"/>
</dbReference>
<evidence type="ECO:0000313" key="6">
    <source>
        <dbReference type="EMBL" id="MQT13359.1"/>
    </source>
</evidence>
<organism evidence="6 7">
    <name type="scientific">Segnochrobactrum spirostomi</name>
    <dbReference type="NCBI Taxonomy" id="2608987"/>
    <lineage>
        <taxon>Bacteria</taxon>
        <taxon>Pseudomonadati</taxon>
        <taxon>Pseudomonadota</taxon>
        <taxon>Alphaproteobacteria</taxon>
        <taxon>Hyphomicrobiales</taxon>
        <taxon>Segnochrobactraceae</taxon>
        <taxon>Segnochrobactrum</taxon>
    </lineage>
</organism>
<evidence type="ECO:0000256" key="3">
    <source>
        <dbReference type="ARBA" id="ARBA00023125"/>
    </source>
</evidence>
<dbReference type="InterPro" id="IPR036390">
    <property type="entry name" value="WH_DNA-bd_sf"/>
</dbReference>
<dbReference type="Pfam" id="PF00126">
    <property type="entry name" value="HTH_1"/>
    <property type="match status" value="1"/>
</dbReference>
<dbReference type="PRINTS" id="PR00039">
    <property type="entry name" value="HTHLYSR"/>
</dbReference>